<accession>A0A9P1NQ67</accession>
<dbReference type="KEGG" id="abs:AZOBR_p230034"/>
<dbReference type="AlphaFoldDB" id="A0A9P1NQ67"/>
<dbReference type="EMBL" id="HE577329">
    <property type="protein sequence ID" value="CCD01693.1"/>
    <property type="molecule type" value="Genomic_DNA"/>
</dbReference>
<name>A0A9P1NQ67_9PROT</name>
<evidence type="ECO:0000256" key="1">
    <source>
        <dbReference type="SAM" id="MobiDB-lite"/>
    </source>
</evidence>
<proteinExistence type="predicted"/>
<geneLocation type="plasmid" evidence="2 3">
    <name>AZOBR_p2</name>
</geneLocation>
<reference evidence="2 3" key="1">
    <citation type="journal article" date="2011" name="PLoS Genet.">
        <title>Azospirillum genomes reveal transition of bacteria from aquatic to terrestrial environments.</title>
        <authorList>
            <person name="Wisniewski-Dye F."/>
            <person name="Borziak K."/>
            <person name="Khalsa-Moyers G."/>
            <person name="Alexandre G."/>
            <person name="Sukharnikov L.O."/>
            <person name="Wuichet K."/>
            <person name="Hurst G.B."/>
            <person name="McDonald W.H."/>
            <person name="Robertson J.S."/>
            <person name="Barbe V."/>
            <person name="Calteau A."/>
            <person name="Rouy Z."/>
            <person name="Mangenot S."/>
            <person name="Prigent-Combaret C."/>
            <person name="Normand P."/>
            <person name="Boyer M."/>
            <person name="Siguier P."/>
            <person name="Dessaux Y."/>
            <person name="Elmerich C."/>
            <person name="Condemine G."/>
            <person name="Krishnen G."/>
            <person name="Kennedy I."/>
            <person name="Paterson A.H."/>
            <person name="Gonzalez V."/>
            <person name="Mavingui P."/>
            <person name="Zhulin I.B."/>
        </authorList>
    </citation>
    <scope>NUCLEOTIDE SEQUENCE [LARGE SCALE GENOMIC DNA]</scope>
    <source>
        <strain evidence="2 3">Sp245</strain>
    </source>
</reference>
<keyword evidence="3" id="KW-1185">Reference proteome</keyword>
<dbReference type="Proteomes" id="UP000007319">
    <property type="component" value="Plasmid AZOBR_p2"/>
</dbReference>
<organism evidence="2 3">
    <name type="scientific">Azospirillum baldaniorum</name>
    <dbReference type="NCBI Taxonomy" id="1064539"/>
    <lineage>
        <taxon>Bacteria</taxon>
        <taxon>Pseudomonadati</taxon>
        <taxon>Pseudomonadota</taxon>
        <taxon>Alphaproteobacteria</taxon>
        <taxon>Rhodospirillales</taxon>
        <taxon>Azospirillaceae</taxon>
        <taxon>Azospirillum</taxon>
    </lineage>
</organism>
<feature type="region of interest" description="Disordered" evidence="1">
    <location>
        <begin position="1"/>
        <end position="28"/>
    </location>
</feature>
<sequence>MAAVPAGSGQAHSPMPFARILPQNRDFE</sequence>
<protein>
    <submittedName>
        <fullName evidence="2">Uncharacterized protein</fullName>
    </submittedName>
</protein>
<keyword evidence="2" id="KW-0614">Plasmid</keyword>
<evidence type="ECO:0000313" key="2">
    <source>
        <dbReference type="EMBL" id="CCD01693.1"/>
    </source>
</evidence>
<gene>
    <name evidence="2" type="ORF">AZOBR_p230034</name>
</gene>
<evidence type="ECO:0000313" key="3">
    <source>
        <dbReference type="Proteomes" id="UP000007319"/>
    </source>
</evidence>